<dbReference type="SFLD" id="SFLDG01169">
    <property type="entry name" value="NADPH_oxidase_subgroup_(NOX)"/>
    <property type="match status" value="1"/>
</dbReference>
<feature type="transmembrane region" description="Helical" evidence="17">
    <location>
        <begin position="710"/>
        <end position="736"/>
    </location>
</feature>
<evidence type="ECO:0000259" key="19">
    <source>
        <dbReference type="PROSITE" id="PS51384"/>
    </source>
</evidence>
<evidence type="ECO:0000256" key="7">
    <source>
        <dbReference type="ARBA" id="ARBA00022737"/>
    </source>
</evidence>
<reference evidence="20" key="1">
    <citation type="submission" date="2020-11" db="EMBL/GenBank/DDBJ databases">
        <authorList>
            <person name="Tran Van P."/>
        </authorList>
    </citation>
    <scope>NUCLEOTIDE SEQUENCE</scope>
</reference>
<proteinExistence type="inferred from homology"/>
<dbReference type="PANTHER" id="PTHR11972:SF208">
    <property type="entry name" value="DUAL OXIDASE-LIKE PROTEIN"/>
    <property type="match status" value="1"/>
</dbReference>
<feature type="transmembrane region" description="Helical" evidence="17">
    <location>
        <begin position="663"/>
        <end position="683"/>
    </location>
</feature>
<keyword evidence="10" id="KW-0521">NADP</keyword>
<dbReference type="GO" id="GO:0016175">
    <property type="term" value="F:superoxide-generating NAD(P)H oxidase activity"/>
    <property type="evidence" value="ECO:0007669"/>
    <property type="project" value="TreeGrafter"/>
</dbReference>
<dbReference type="Gene3D" id="1.10.640.10">
    <property type="entry name" value="Haem peroxidase domain superfamily, animal type"/>
    <property type="match status" value="1"/>
</dbReference>
<evidence type="ECO:0000256" key="13">
    <source>
        <dbReference type="ARBA" id="ARBA00023136"/>
    </source>
</evidence>
<comment type="catalytic activity">
    <reaction evidence="16">
        <text>NADPH + O2 + H(+) = H2O2 + NADP(+)</text>
        <dbReference type="Rhea" id="RHEA:11260"/>
        <dbReference type="ChEBI" id="CHEBI:15378"/>
        <dbReference type="ChEBI" id="CHEBI:15379"/>
        <dbReference type="ChEBI" id="CHEBI:16240"/>
        <dbReference type="ChEBI" id="CHEBI:57783"/>
        <dbReference type="ChEBI" id="CHEBI:58349"/>
        <dbReference type="EC" id="1.6.3.1"/>
    </reaction>
</comment>
<dbReference type="GO" id="GO:0042742">
    <property type="term" value="P:defense response to bacterium"/>
    <property type="evidence" value="ECO:0007669"/>
    <property type="project" value="UniProtKB-ARBA"/>
</dbReference>
<evidence type="ECO:0000256" key="9">
    <source>
        <dbReference type="ARBA" id="ARBA00022837"/>
    </source>
</evidence>
<dbReference type="SUPFAM" id="SSF48113">
    <property type="entry name" value="Heme-dependent peroxidases"/>
    <property type="match status" value="2"/>
</dbReference>
<dbReference type="EC" id="1.6.3.1" evidence="3"/>
<dbReference type="InterPro" id="IPR002048">
    <property type="entry name" value="EF_hand_dom"/>
</dbReference>
<dbReference type="InterPro" id="IPR013130">
    <property type="entry name" value="Fe3_Rdtase_TM_dom"/>
</dbReference>
<dbReference type="EMBL" id="OC926825">
    <property type="protein sequence ID" value="CAD7656915.1"/>
    <property type="molecule type" value="Genomic_DNA"/>
</dbReference>
<feature type="transmembrane region" description="Helical" evidence="17">
    <location>
        <begin position="748"/>
        <end position="769"/>
    </location>
</feature>
<dbReference type="FunFam" id="2.40.30.10:FF:000059">
    <property type="entry name" value="dual oxidase isoform X1"/>
    <property type="match status" value="1"/>
</dbReference>
<evidence type="ECO:0000256" key="10">
    <source>
        <dbReference type="ARBA" id="ARBA00022857"/>
    </source>
</evidence>
<keyword evidence="13 17" id="KW-0472">Membrane</keyword>
<dbReference type="InterPro" id="IPR013112">
    <property type="entry name" value="FAD-bd_8"/>
</dbReference>
<keyword evidence="21" id="KW-1185">Reference proteome</keyword>
<comment type="similarity">
    <text evidence="2">In the N-terminal section; belongs to the peroxidase family.</text>
</comment>
<dbReference type="Gene3D" id="2.40.30.10">
    <property type="entry name" value="Translation factors"/>
    <property type="match status" value="1"/>
</dbReference>
<evidence type="ECO:0000256" key="4">
    <source>
        <dbReference type="ARBA" id="ARBA00022630"/>
    </source>
</evidence>
<dbReference type="OrthoDB" id="6019201at2759"/>
<dbReference type="InterPro" id="IPR017938">
    <property type="entry name" value="Riboflavin_synthase-like_b-brl"/>
</dbReference>
<comment type="catalytic activity">
    <reaction evidence="15">
        <text>NADH + O2 + H(+) = H2O2 + NAD(+)</text>
        <dbReference type="Rhea" id="RHEA:11264"/>
        <dbReference type="ChEBI" id="CHEBI:15378"/>
        <dbReference type="ChEBI" id="CHEBI:15379"/>
        <dbReference type="ChEBI" id="CHEBI:16240"/>
        <dbReference type="ChEBI" id="CHEBI:57540"/>
        <dbReference type="ChEBI" id="CHEBI:57945"/>
        <dbReference type="EC" id="1.6.3.1"/>
    </reaction>
</comment>
<keyword evidence="14" id="KW-0376">Hydrogen peroxide</keyword>
<dbReference type="GO" id="GO:0016174">
    <property type="term" value="F:NAD(P)H oxidase H2O2-forming activity"/>
    <property type="evidence" value="ECO:0007669"/>
    <property type="project" value="UniProtKB-EC"/>
</dbReference>
<keyword evidence="6" id="KW-0479">Metal-binding</keyword>
<accession>A0A7R9QTS3</accession>
<feature type="domain" description="EF-hand" evidence="18">
    <location>
        <begin position="363"/>
        <end position="398"/>
    </location>
</feature>
<dbReference type="InterPro" id="IPR011992">
    <property type="entry name" value="EF-hand-dom_pair"/>
</dbReference>
<dbReference type="PROSITE" id="PS00018">
    <property type="entry name" value="EF_HAND_1"/>
    <property type="match status" value="2"/>
</dbReference>
<feature type="domain" description="FAD-binding FR-type" evidence="19">
    <location>
        <begin position="796"/>
        <end position="903"/>
    </location>
</feature>
<dbReference type="Pfam" id="PF03098">
    <property type="entry name" value="An_peroxidase"/>
    <property type="match status" value="2"/>
</dbReference>
<dbReference type="InterPro" id="IPR018247">
    <property type="entry name" value="EF_Hand_1_Ca_BS"/>
</dbReference>
<keyword evidence="12" id="KW-0560">Oxidoreductase</keyword>
<dbReference type="Pfam" id="PF01794">
    <property type="entry name" value="Ferric_reduct"/>
    <property type="match status" value="1"/>
</dbReference>
<dbReference type="InterPro" id="IPR019791">
    <property type="entry name" value="Haem_peroxidase_animal"/>
</dbReference>
<keyword evidence="14" id="KW-0575">Peroxidase</keyword>
<dbReference type="PROSITE" id="PS51384">
    <property type="entry name" value="FAD_FR"/>
    <property type="match status" value="1"/>
</dbReference>
<evidence type="ECO:0000256" key="11">
    <source>
        <dbReference type="ARBA" id="ARBA00022989"/>
    </source>
</evidence>
<feature type="transmembrane region" description="Helical" evidence="17">
    <location>
        <begin position="143"/>
        <end position="163"/>
    </location>
</feature>
<sequence length="1156" mass="133230">KAKKIYRNKTDKIDIWVGGLLETTATQPGELFRYVISDQFRRIRDGDRFWFENYKNGLFTDEEISRIKQLTIYDIIISVTDIKGDEIQKKLFQLPTVSSNRISNILRNTTEKCLTLGAVTRDRVLNDRCTKAHTFDYFIGNEWSYALTFFGVGMFGILCIVVLKCLTMRRESQNESLRKSNSRMKRITLSEDITLAQEWVGKKEGLRCVQIICKSSKKCIVVKLENGSKAVRSIDLRETTAIELQASANRKQDYLLLKVSNEYDLVLKFDSYHERERFATKVELFLEEIGVGRERLELDLKSMLNTAYTKEKRQKHLEQFFRVVFSHAFGVKSREELNVKSAKEVINTELTQFEFADALSMRPDSTFIQQMFALVDKDNNGYISFREFLDMIIIFAKGSADQKAKLMFDMYDMNRTGKLTVDEFKTMIRSMLELANQSISPQQMDEVIGSMFRSAGLRSRQELTFTDFQKLLGDYKEELGYAELNFDVSGAQEIATSAANKNKRQSAFLRANDTLIRAYSYFGGTDPNAKDPKLTTKKSAPKSPSLLRVETHEAKTGPEWLTVWKRVVDEYKLQIFWITIYTALIIYIFIDKAYTYTYLREHGGLRQIAGLGVTVTRGAASVMMFCYATILLTMCRNIITFLRETFLHRFVPFDGAVGLHKYIAFWALVMSIIHSVGHAINFYHISTQTADDTKCLFREFYHSSDELPKFLYWCWGTITGITGVLLLCLVFLIYVFAIQYSRRNIFNAFWATHNLYPILYILMILHGLGRIVQPPIFYQFFTIPIILFTIDRLISVSRKKVEISVIHAVLHPSDVTHLEFKRPPGFEYKSGQWVRIACLALSTSEYHPFTLASAPHEDNLSLFIRAVGPFTKNIRQTYDPNNLGSRPYPKLYLDGPYGEGHQDWLKFEVSVLVGGGIGVTPFASILKDIAFNSGLNKNIVCKKVYFLWVTRTQKHFEWLSDVIRDTEEKDVSNLLTTHIFITQFYEKFDLRTTMLYICERHFQRISNRSLFTGLKAKTHFGRPNFTVFLDSLKISNIFQSAAFRFGHTLVTAGGIKRNADCSSVVRLDVRDGHQFNEQIIRTCNSFWKPVDHLLNGGFEELVMGLSSQPAEREDNVVVEDLRGNVFGPLEFTRRDLMAINIQRGLLIAETMDYLII</sequence>
<dbReference type="InterPro" id="IPR017927">
    <property type="entry name" value="FAD-bd_FR_type"/>
</dbReference>
<dbReference type="SMART" id="SM00054">
    <property type="entry name" value="EFh"/>
    <property type="match status" value="2"/>
</dbReference>
<evidence type="ECO:0000256" key="6">
    <source>
        <dbReference type="ARBA" id="ARBA00022723"/>
    </source>
</evidence>
<dbReference type="GO" id="GO:0043020">
    <property type="term" value="C:NADPH oxidase complex"/>
    <property type="evidence" value="ECO:0007669"/>
    <property type="project" value="TreeGrafter"/>
</dbReference>
<protein>
    <recommendedName>
        <fullName evidence="3">NAD(P)H oxidase (H2O2-forming)</fullName>
        <ecNumber evidence="3">1.6.3.1</ecNumber>
    </recommendedName>
</protein>
<dbReference type="InterPro" id="IPR037120">
    <property type="entry name" value="Haem_peroxidase_sf_animal"/>
</dbReference>
<dbReference type="PANTHER" id="PTHR11972">
    <property type="entry name" value="NADPH OXIDASE"/>
    <property type="match status" value="1"/>
</dbReference>
<dbReference type="AlphaFoldDB" id="A0A7R9QTS3"/>
<dbReference type="Pfam" id="PF13202">
    <property type="entry name" value="EF-hand_5"/>
    <property type="match status" value="1"/>
</dbReference>
<dbReference type="EMBL" id="CAJPVJ010012000">
    <property type="protein sequence ID" value="CAG2174102.1"/>
    <property type="molecule type" value="Genomic_DNA"/>
</dbReference>
<dbReference type="GO" id="GO:0005509">
    <property type="term" value="F:calcium ion binding"/>
    <property type="evidence" value="ECO:0007669"/>
    <property type="project" value="InterPro"/>
</dbReference>
<dbReference type="PROSITE" id="PS50292">
    <property type="entry name" value="PEROXIDASE_3"/>
    <property type="match status" value="1"/>
</dbReference>
<dbReference type="PRINTS" id="PR00450">
    <property type="entry name" value="RECOVERIN"/>
</dbReference>
<dbReference type="GO" id="GO:0016324">
    <property type="term" value="C:apical plasma membrane"/>
    <property type="evidence" value="ECO:0007669"/>
    <property type="project" value="UniProtKB-SubCell"/>
</dbReference>
<keyword evidence="4" id="KW-0285">Flavoprotein</keyword>
<dbReference type="GO" id="GO:0020037">
    <property type="term" value="F:heme binding"/>
    <property type="evidence" value="ECO:0007669"/>
    <property type="project" value="InterPro"/>
</dbReference>
<evidence type="ECO:0000256" key="1">
    <source>
        <dbReference type="ARBA" id="ARBA00004424"/>
    </source>
</evidence>
<dbReference type="InterPro" id="IPR010255">
    <property type="entry name" value="Haem_peroxidase_sf"/>
</dbReference>
<evidence type="ECO:0000313" key="21">
    <source>
        <dbReference type="Proteomes" id="UP000728032"/>
    </source>
</evidence>
<evidence type="ECO:0000256" key="12">
    <source>
        <dbReference type="ARBA" id="ARBA00023002"/>
    </source>
</evidence>
<evidence type="ECO:0000256" key="17">
    <source>
        <dbReference type="SAM" id="Phobius"/>
    </source>
</evidence>
<dbReference type="Gene3D" id="1.10.238.10">
    <property type="entry name" value="EF-hand"/>
    <property type="match status" value="1"/>
</dbReference>
<dbReference type="SUPFAM" id="SSF63380">
    <property type="entry name" value="Riboflavin synthase domain-like"/>
    <property type="match status" value="1"/>
</dbReference>
<dbReference type="CDD" id="cd06186">
    <property type="entry name" value="NOX_Duox_like_FAD_NADP"/>
    <property type="match status" value="1"/>
</dbReference>
<dbReference type="Pfam" id="PF08030">
    <property type="entry name" value="NAD_binding_6"/>
    <property type="match status" value="1"/>
</dbReference>
<keyword evidence="8" id="KW-0274">FAD</keyword>
<dbReference type="GO" id="GO:0004601">
    <property type="term" value="F:peroxidase activity"/>
    <property type="evidence" value="ECO:0007669"/>
    <property type="project" value="InterPro"/>
</dbReference>
<keyword evidence="5 17" id="KW-0812">Transmembrane</keyword>
<dbReference type="Pfam" id="PF08022">
    <property type="entry name" value="FAD_binding_8"/>
    <property type="match status" value="1"/>
</dbReference>
<dbReference type="InterPro" id="IPR050369">
    <property type="entry name" value="RBOH/FRE"/>
</dbReference>
<dbReference type="PROSITE" id="PS50222">
    <property type="entry name" value="EF_HAND_2"/>
    <property type="match status" value="2"/>
</dbReference>
<dbReference type="InterPro" id="IPR013121">
    <property type="entry name" value="Fe_red_NAD-bd_6"/>
</dbReference>
<dbReference type="Proteomes" id="UP000728032">
    <property type="component" value="Unassembled WGS sequence"/>
</dbReference>
<dbReference type="GO" id="GO:0042744">
    <property type="term" value="P:hydrogen peroxide catabolic process"/>
    <property type="evidence" value="ECO:0007669"/>
    <property type="project" value="UniProtKB-KW"/>
</dbReference>
<name>A0A7R9QTS3_9ACAR</name>
<dbReference type="CDD" id="cd00051">
    <property type="entry name" value="EFh"/>
    <property type="match status" value="1"/>
</dbReference>
<dbReference type="SUPFAM" id="SSF47473">
    <property type="entry name" value="EF-hand"/>
    <property type="match status" value="1"/>
</dbReference>
<dbReference type="GO" id="GO:0042554">
    <property type="term" value="P:superoxide anion generation"/>
    <property type="evidence" value="ECO:0007669"/>
    <property type="project" value="TreeGrafter"/>
</dbReference>
<keyword evidence="11 17" id="KW-1133">Transmembrane helix</keyword>
<evidence type="ECO:0000256" key="2">
    <source>
        <dbReference type="ARBA" id="ARBA00005644"/>
    </source>
</evidence>
<organism evidence="20">
    <name type="scientific">Oppiella nova</name>
    <dbReference type="NCBI Taxonomy" id="334625"/>
    <lineage>
        <taxon>Eukaryota</taxon>
        <taxon>Metazoa</taxon>
        <taxon>Ecdysozoa</taxon>
        <taxon>Arthropoda</taxon>
        <taxon>Chelicerata</taxon>
        <taxon>Arachnida</taxon>
        <taxon>Acari</taxon>
        <taxon>Acariformes</taxon>
        <taxon>Sarcoptiformes</taxon>
        <taxon>Oribatida</taxon>
        <taxon>Brachypylina</taxon>
        <taxon>Oppioidea</taxon>
        <taxon>Oppiidae</taxon>
        <taxon>Oppiella</taxon>
    </lineage>
</organism>
<evidence type="ECO:0000256" key="15">
    <source>
        <dbReference type="ARBA" id="ARBA00047455"/>
    </source>
</evidence>
<comment type="subcellular location">
    <subcellularLocation>
        <location evidence="1">Apical cell membrane</location>
        <topology evidence="1">Multi-pass membrane protein</topology>
    </subcellularLocation>
</comment>
<dbReference type="Gene3D" id="3.40.50.80">
    <property type="entry name" value="Nucleotide-binding domain of ferredoxin-NADP reductase (FNR) module"/>
    <property type="match status" value="1"/>
</dbReference>
<dbReference type="Pfam" id="PF00036">
    <property type="entry name" value="EF-hand_1"/>
    <property type="match status" value="1"/>
</dbReference>
<evidence type="ECO:0000256" key="8">
    <source>
        <dbReference type="ARBA" id="ARBA00022827"/>
    </source>
</evidence>
<feature type="domain" description="EF-hand" evidence="18">
    <location>
        <begin position="399"/>
        <end position="434"/>
    </location>
</feature>
<feature type="transmembrane region" description="Helical" evidence="17">
    <location>
        <begin position="622"/>
        <end position="642"/>
    </location>
</feature>
<dbReference type="SUPFAM" id="SSF52343">
    <property type="entry name" value="Ferredoxin reductase-like, C-terminal NADP-linked domain"/>
    <property type="match status" value="1"/>
</dbReference>
<evidence type="ECO:0000259" key="18">
    <source>
        <dbReference type="PROSITE" id="PS50222"/>
    </source>
</evidence>
<keyword evidence="7" id="KW-0677">Repeat</keyword>
<evidence type="ECO:0000313" key="20">
    <source>
        <dbReference type="EMBL" id="CAD7656915.1"/>
    </source>
</evidence>
<keyword evidence="9" id="KW-0106">Calcium</keyword>
<dbReference type="InterPro" id="IPR039261">
    <property type="entry name" value="FNR_nucleotide-bd"/>
</dbReference>
<gene>
    <name evidence="20" type="ORF">ONB1V03_LOCUS13551</name>
</gene>
<evidence type="ECO:0000256" key="5">
    <source>
        <dbReference type="ARBA" id="ARBA00022692"/>
    </source>
</evidence>
<evidence type="ECO:0000256" key="16">
    <source>
        <dbReference type="ARBA" id="ARBA00048762"/>
    </source>
</evidence>
<evidence type="ECO:0000256" key="14">
    <source>
        <dbReference type="ARBA" id="ARBA00023324"/>
    </source>
</evidence>
<dbReference type="GO" id="GO:0006979">
    <property type="term" value="P:response to oxidative stress"/>
    <property type="evidence" value="ECO:0007669"/>
    <property type="project" value="InterPro"/>
</dbReference>
<feature type="transmembrane region" description="Helical" evidence="17">
    <location>
        <begin position="573"/>
        <end position="590"/>
    </location>
</feature>
<feature type="non-terminal residue" evidence="20">
    <location>
        <position position="1"/>
    </location>
</feature>
<evidence type="ECO:0000256" key="3">
    <source>
        <dbReference type="ARBA" id="ARBA00012698"/>
    </source>
</evidence>
<dbReference type="GO" id="GO:0009653">
    <property type="term" value="P:anatomical structure morphogenesis"/>
    <property type="evidence" value="ECO:0007669"/>
    <property type="project" value="UniProtKB-ARBA"/>
</dbReference>